<feature type="compositionally biased region" description="Low complexity" evidence="12">
    <location>
        <begin position="566"/>
        <end position="585"/>
    </location>
</feature>
<comment type="caution">
    <text evidence="14">The sequence shown here is derived from an EMBL/GenBank/DDBJ whole genome shotgun (WGS) entry which is preliminary data.</text>
</comment>
<feature type="compositionally biased region" description="Polar residues" evidence="12">
    <location>
        <begin position="594"/>
        <end position="603"/>
    </location>
</feature>
<keyword evidence="4" id="KW-0677">Repeat</keyword>
<dbReference type="GO" id="GO:0000981">
    <property type="term" value="F:DNA-binding transcription factor activity, RNA polymerase II-specific"/>
    <property type="evidence" value="ECO:0007669"/>
    <property type="project" value="TreeGrafter"/>
</dbReference>
<dbReference type="Gene3D" id="3.30.160.60">
    <property type="entry name" value="Classic Zinc Finger"/>
    <property type="match status" value="2"/>
</dbReference>
<proteinExistence type="inferred from homology"/>
<keyword evidence="3" id="KW-0479">Metal-binding</keyword>
<sequence length="676" mass="75364">MLTHKIRDMPPHLFNDGKQQQSTQQQQQQSAPPQPPPPPLPPPPQQQQQQQPLLPPPSQHQQQQQQQQHMHDHENSQSPICPDDSSLPPPPPPLPPPPPPPPMPTSPLESTMPVKRSPPESDLPAPKRPSMSSKHLCHVCNKNFSSSSALQIHMRTHTGDKPFRCTVCQKAFTTKGNLKVHMGTHMWTNGASRRGRRMSLDLPPLPITSKDSEFLQRRPDLFYPYLPAPFLNGVQQKVHTYIHVCNAQQNVPVAFPNAENQSAIPMTSVSTIPNTISNVIASPMISNTPSSILMNGKKNDWWAALNEHDVIRTSPYASDAHPPMPTTYYIPEKKPLILHLAKLIPAPPPPPAILSHYRSEQWNPYGYPEFGYPILPPNGNNNQLGVTSKYIGVGLFIGLITLFAIIQSSLMSVKQKEGIVDIHSRKKRDLSTLIPFEKMTPEQQDIFTNDVKVRCIQQTICNENRQLINDFGPGGIKLAKYLTLGGRLSEVVGPVVEEAIEPGDATPLTGPVREASIPRAPPPPPRITTPSPPRPPPPPPPPQQQQQQIQHLQVHLHPHAQTLKKSQSQVQIHQSSHTSNAQHQQHQLHHQTKAPASNNNHTTHNLKCEKISERSQSTGPRKTVIQASTSELLRCLGVYLHGKCTRLRDFQAGDAVMWLRTVDRSLLLQGWQTIPM</sequence>
<evidence type="ECO:0000256" key="10">
    <source>
        <dbReference type="ARBA" id="ARBA00038474"/>
    </source>
</evidence>
<gene>
    <name evidence="14" type="ORF">PV327_005206</name>
</gene>
<evidence type="ECO:0000313" key="14">
    <source>
        <dbReference type="EMBL" id="KAK0179455.1"/>
    </source>
</evidence>
<dbReference type="PROSITE" id="PS50157">
    <property type="entry name" value="ZINC_FINGER_C2H2_2"/>
    <property type="match status" value="2"/>
</dbReference>
<evidence type="ECO:0000256" key="4">
    <source>
        <dbReference type="ARBA" id="ARBA00022737"/>
    </source>
</evidence>
<comment type="subcellular location">
    <subcellularLocation>
        <location evidence="1">Nucleus</location>
    </subcellularLocation>
</comment>
<dbReference type="FunFam" id="3.30.160.60:FF:001818">
    <property type="entry name" value="GDNF-inducible zinc finger protein 1 isoform X1"/>
    <property type="match status" value="1"/>
</dbReference>
<evidence type="ECO:0000256" key="2">
    <source>
        <dbReference type="ARBA" id="ARBA00010175"/>
    </source>
</evidence>
<keyword evidence="9" id="KW-0539">Nucleus</keyword>
<dbReference type="GO" id="GO:0005634">
    <property type="term" value="C:nucleus"/>
    <property type="evidence" value="ECO:0007669"/>
    <property type="project" value="UniProtKB-SubCell"/>
</dbReference>
<dbReference type="GO" id="GO:0000978">
    <property type="term" value="F:RNA polymerase II cis-regulatory region sequence-specific DNA binding"/>
    <property type="evidence" value="ECO:0007669"/>
    <property type="project" value="TreeGrafter"/>
</dbReference>
<reference evidence="14" key="1">
    <citation type="journal article" date="2023" name="bioRxiv">
        <title>Scaffold-level genome assemblies of two parasitoid biocontrol wasps reveal the parthenogenesis mechanism and an associated novel virus.</title>
        <authorList>
            <person name="Inwood S."/>
            <person name="Skelly J."/>
            <person name="Guhlin J."/>
            <person name="Harrop T."/>
            <person name="Goldson S."/>
            <person name="Dearden P."/>
        </authorList>
    </citation>
    <scope>NUCLEOTIDE SEQUENCE</scope>
    <source>
        <strain evidence="14">Lincoln</strain>
        <tissue evidence="14">Whole body</tissue>
    </source>
</reference>
<dbReference type="AlphaFoldDB" id="A0AA39KZH3"/>
<dbReference type="Pfam" id="PF00096">
    <property type="entry name" value="zf-C2H2"/>
    <property type="match status" value="2"/>
</dbReference>
<dbReference type="Proteomes" id="UP001168972">
    <property type="component" value="Unassembled WGS sequence"/>
</dbReference>
<feature type="region of interest" description="Disordered" evidence="12">
    <location>
        <begin position="1"/>
        <end position="133"/>
    </location>
</feature>
<evidence type="ECO:0000256" key="11">
    <source>
        <dbReference type="PROSITE-ProRule" id="PRU00042"/>
    </source>
</evidence>
<organism evidence="14 15">
    <name type="scientific">Microctonus hyperodae</name>
    <name type="common">Parasitoid wasp</name>
    <dbReference type="NCBI Taxonomy" id="165561"/>
    <lineage>
        <taxon>Eukaryota</taxon>
        <taxon>Metazoa</taxon>
        <taxon>Ecdysozoa</taxon>
        <taxon>Arthropoda</taxon>
        <taxon>Hexapoda</taxon>
        <taxon>Insecta</taxon>
        <taxon>Pterygota</taxon>
        <taxon>Neoptera</taxon>
        <taxon>Endopterygota</taxon>
        <taxon>Hymenoptera</taxon>
        <taxon>Apocrita</taxon>
        <taxon>Ichneumonoidea</taxon>
        <taxon>Braconidae</taxon>
        <taxon>Euphorinae</taxon>
        <taxon>Microctonus</taxon>
    </lineage>
</organism>
<evidence type="ECO:0000256" key="8">
    <source>
        <dbReference type="ARBA" id="ARBA00023163"/>
    </source>
</evidence>
<dbReference type="GO" id="GO:0008270">
    <property type="term" value="F:zinc ion binding"/>
    <property type="evidence" value="ECO:0007669"/>
    <property type="project" value="UniProtKB-KW"/>
</dbReference>
<reference evidence="14" key="2">
    <citation type="submission" date="2023-03" db="EMBL/GenBank/DDBJ databases">
        <authorList>
            <person name="Inwood S.N."/>
            <person name="Skelly J.G."/>
            <person name="Guhlin J."/>
            <person name="Harrop T.W.R."/>
            <person name="Goldson S.G."/>
            <person name="Dearden P.K."/>
        </authorList>
    </citation>
    <scope>NUCLEOTIDE SEQUENCE</scope>
    <source>
        <strain evidence="14">Lincoln</strain>
        <tissue evidence="14">Whole body</tissue>
    </source>
</reference>
<feature type="compositionally biased region" description="Basic and acidic residues" evidence="12">
    <location>
        <begin position="1"/>
        <end position="10"/>
    </location>
</feature>
<feature type="compositionally biased region" description="Pro residues" evidence="12">
    <location>
        <begin position="87"/>
        <end position="105"/>
    </location>
</feature>
<dbReference type="InterPro" id="IPR036236">
    <property type="entry name" value="Znf_C2H2_sf"/>
</dbReference>
<dbReference type="PANTHER" id="PTHR23233">
    <property type="entry name" value="SAL-LIKE PROTEIN"/>
    <property type="match status" value="1"/>
</dbReference>
<name>A0AA39KZH3_MICHY</name>
<evidence type="ECO:0000256" key="7">
    <source>
        <dbReference type="ARBA" id="ARBA00023015"/>
    </source>
</evidence>
<evidence type="ECO:0000256" key="1">
    <source>
        <dbReference type="ARBA" id="ARBA00004123"/>
    </source>
</evidence>
<dbReference type="InterPro" id="IPR013087">
    <property type="entry name" value="Znf_C2H2_type"/>
</dbReference>
<dbReference type="Gene3D" id="1.10.472.10">
    <property type="entry name" value="Cyclin-like"/>
    <property type="match status" value="1"/>
</dbReference>
<feature type="domain" description="C2H2-type" evidence="13">
    <location>
        <begin position="135"/>
        <end position="162"/>
    </location>
</feature>
<accession>A0AA39KZH3</accession>
<dbReference type="FunFam" id="3.30.160.60:FF:000130">
    <property type="entry name" value="Spalt-like transcription factor 4"/>
    <property type="match status" value="1"/>
</dbReference>
<dbReference type="SMART" id="SM00355">
    <property type="entry name" value="ZnF_C2H2"/>
    <property type="match status" value="2"/>
</dbReference>
<evidence type="ECO:0000256" key="5">
    <source>
        <dbReference type="ARBA" id="ARBA00022771"/>
    </source>
</evidence>
<keyword evidence="7" id="KW-0805">Transcription regulation</keyword>
<dbReference type="SUPFAM" id="SSF57667">
    <property type="entry name" value="beta-beta-alpha zinc fingers"/>
    <property type="match status" value="1"/>
</dbReference>
<keyword evidence="6" id="KW-0862">Zinc</keyword>
<dbReference type="Pfam" id="PF03261">
    <property type="entry name" value="CDK5_activator"/>
    <property type="match status" value="1"/>
</dbReference>
<evidence type="ECO:0000259" key="13">
    <source>
        <dbReference type="PROSITE" id="PS50157"/>
    </source>
</evidence>
<keyword evidence="5 11" id="KW-0863">Zinc-finger</keyword>
<keyword evidence="15" id="KW-1185">Reference proteome</keyword>
<keyword evidence="8" id="KW-0804">Transcription</keyword>
<feature type="compositionally biased region" description="Low complexity" evidence="12">
    <location>
        <begin position="19"/>
        <end position="31"/>
    </location>
</feature>
<feature type="domain" description="C2H2-type" evidence="13">
    <location>
        <begin position="163"/>
        <end position="185"/>
    </location>
</feature>
<comment type="similarity">
    <text evidence="10">Belongs to the sal C2H2-type zinc-finger protein family.</text>
</comment>
<feature type="compositionally biased region" description="Pro residues" evidence="12">
    <location>
        <begin position="32"/>
        <end position="45"/>
    </location>
</feature>
<dbReference type="InterPro" id="IPR051565">
    <property type="entry name" value="Sal_C2H2-zinc-finger"/>
</dbReference>
<evidence type="ECO:0000256" key="12">
    <source>
        <dbReference type="SAM" id="MobiDB-lite"/>
    </source>
</evidence>
<evidence type="ECO:0000256" key="9">
    <source>
        <dbReference type="ARBA" id="ARBA00023242"/>
    </source>
</evidence>
<dbReference type="GO" id="GO:0016533">
    <property type="term" value="C:protein kinase 5 complex"/>
    <property type="evidence" value="ECO:0007669"/>
    <property type="project" value="InterPro"/>
</dbReference>
<dbReference type="InterPro" id="IPR036915">
    <property type="entry name" value="Cyclin-like_sf"/>
</dbReference>
<evidence type="ECO:0000313" key="15">
    <source>
        <dbReference type="Proteomes" id="UP001168972"/>
    </source>
</evidence>
<comment type="similarity">
    <text evidence="2">Belongs to the cyclin-dependent kinase 5 activator family.</text>
</comment>
<dbReference type="InterPro" id="IPR004944">
    <property type="entry name" value="CDK5_activator"/>
</dbReference>
<evidence type="ECO:0000256" key="3">
    <source>
        <dbReference type="ARBA" id="ARBA00022723"/>
    </source>
</evidence>
<evidence type="ECO:0000256" key="6">
    <source>
        <dbReference type="ARBA" id="ARBA00022833"/>
    </source>
</evidence>
<feature type="compositionally biased region" description="Pro residues" evidence="12">
    <location>
        <begin position="519"/>
        <end position="543"/>
    </location>
</feature>
<protein>
    <recommendedName>
        <fullName evidence="13">C2H2-type domain-containing protein</fullName>
    </recommendedName>
</protein>
<dbReference type="GO" id="GO:0061575">
    <property type="term" value="F:cyclin-dependent protein serine/threonine kinase activator activity"/>
    <property type="evidence" value="ECO:0007669"/>
    <property type="project" value="InterPro"/>
</dbReference>
<dbReference type="PROSITE" id="PS00028">
    <property type="entry name" value="ZINC_FINGER_C2H2_1"/>
    <property type="match status" value="2"/>
</dbReference>
<feature type="region of interest" description="Disordered" evidence="12">
    <location>
        <begin position="501"/>
        <end position="603"/>
    </location>
</feature>
<dbReference type="PANTHER" id="PTHR23233:SF84">
    <property type="entry name" value="FI23031P1"/>
    <property type="match status" value="1"/>
</dbReference>
<dbReference type="SUPFAM" id="SSF47954">
    <property type="entry name" value="Cyclin-like"/>
    <property type="match status" value="1"/>
</dbReference>
<feature type="compositionally biased region" description="Low complexity" evidence="12">
    <location>
        <begin position="59"/>
        <end position="68"/>
    </location>
</feature>
<dbReference type="EMBL" id="JAQQBR010000003">
    <property type="protein sequence ID" value="KAK0179455.1"/>
    <property type="molecule type" value="Genomic_DNA"/>
</dbReference>